<protein>
    <recommendedName>
        <fullName evidence="12">Ras-related protein Rab7</fullName>
    </recommendedName>
</protein>
<comment type="caution">
    <text evidence="13">The sequence shown here is derived from an EMBL/GenBank/DDBJ whole genome shotgun (WGS) entry which is preliminary data.</text>
</comment>
<dbReference type="GO" id="GO:0005525">
    <property type="term" value="F:GTP binding"/>
    <property type="evidence" value="ECO:0007669"/>
    <property type="project" value="UniProtKB-KW"/>
</dbReference>
<dbReference type="Gene3D" id="3.40.50.300">
    <property type="entry name" value="P-loop containing nucleotide triphosphate hydrolases"/>
    <property type="match status" value="1"/>
</dbReference>
<organism evidence="13 14">
    <name type="scientific">Linum tenue</name>
    <dbReference type="NCBI Taxonomy" id="586396"/>
    <lineage>
        <taxon>Eukaryota</taxon>
        <taxon>Viridiplantae</taxon>
        <taxon>Streptophyta</taxon>
        <taxon>Embryophyta</taxon>
        <taxon>Tracheophyta</taxon>
        <taxon>Spermatophyta</taxon>
        <taxon>Magnoliopsida</taxon>
        <taxon>eudicotyledons</taxon>
        <taxon>Gunneridae</taxon>
        <taxon>Pentapetalae</taxon>
        <taxon>rosids</taxon>
        <taxon>fabids</taxon>
        <taxon>Malpighiales</taxon>
        <taxon>Linaceae</taxon>
        <taxon>Linum</taxon>
    </lineage>
</organism>
<dbReference type="NCBIfam" id="TIGR00231">
    <property type="entry name" value="small_GTP"/>
    <property type="match status" value="1"/>
</dbReference>
<dbReference type="PANTHER" id="PTHR47981">
    <property type="entry name" value="RAB FAMILY"/>
    <property type="match status" value="1"/>
</dbReference>
<dbReference type="SMART" id="SM00173">
    <property type="entry name" value="RAS"/>
    <property type="match status" value="1"/>
</dbReference>
<dbReference type="InterPro" id="IPR027417">
    <property type="entry name" value="P-loop_NTPase"/>
</dbReference>
<dbReference type="AlphaFoldDB" id="A0AAV0GW74"/>
<dbReference type="GO" id="GO:0005886">
    <property type="term" value="C:plasma membrane"/>
    <property type="evidence" value="ECO:0007669"/>
    <property type="project" value="UniProtKB-SubCell"/>
</dbReference>
<evidence type="ECO:0000256" key="6">
    <source>
        <dbReference type="ARBA" id="ARBA00022927"/>
    </source>
</evidence>
<dbReference type="GO" id="GO:0005774">
    <property type="term" value="C:vacuolar membrane"/>
    <property type="evidence" value="ECO:0007669"/>
    <property type="project" value="TreeGrafter"/>
</dbReference>
<keyword evidence="6" id="KW-0653">Protein transport</keyword>
<keyword evidence="7" id="KW-0342">GTP-binding</keyword>
<evidence type="ECO:0000256" key="4">
    <source>
        <dbReference type="ARBA" id="ARBA00022481"/>
    </source>
</evidence>
<evidence type="ECO:0000256" key="8">
    <source>
        <dbReference type="ARBA" id="ARBA00023136"/>
    </source>
</evidence>
<evidence type="ECO:0000256" key="3">
    <source>
        <dbReference type="ARBA" id="ARBA00022448"/>
    </source>
</evidence>
<evidence type="ECO:0000256" key="12">
    <source>
        <dbReference type="ARBA" id="ARBA00068531"/>
    </source>
</evidence>
<accession>A0AAV0GW74</accession>
<keyword evidence="10" id="KW-0636">Prenylation</keyword>
<dbReference type="InterPro" id="IPR001806">
    <property type="entry name" value="Small_GTPase"/>
</dbReference>
<gene>
    <name evidence="13" type="ORF">LITE_LOCUS1409</name>
</gene>
<dbReference type="Pfam" id="PF00071">
    <property type="entry name" value="Ras"/>
    <property type="match status" value="1"/>
</dbReference>
<comment type="function">
    <text evidence="11">Protein transport. Probably involved in vesicular traffic.</text>
</comment>
<dbReference type="SMART" id="SM00174">
    <property type="entry name" value="RHO"/>
    <property type="match status" value="1"/>
</dbReference>
<dbReference type="FunFam" id="3.40.50.300:FF:000295">
    <property type="entry name" value="Ras-related protein Rab7"/>
    <property type="match status" value="1"/>
</dbReference>
<dbReference type="SMART" id="SM00176">
    <property type="entry name" value="RAN"/>
    <property type="match status" value="1"/>
</dbReference>
<reference evidence="13" key="1">
    <citation type="submission" date="2022-08" db="EMBL/GenBank/DDBJ databases">
        <authorList>
            <person name="Gutierrez-Valencia J."/>
        </authorList>
    </citation>
    <scope>NUCLEOTIDE SEQUENCE</scope>
</reference>
<keyword evidence="8" id="KW-0472">Membrane</keyword>
<keyword evidence="3" id="KW-0813">Transport</keyword>
<dbReference type="PANTHER" id="PTHR47981:SF4">
    <property type="entry name" value="RAS-RELATED PROTEIN RABG3F"/>
    <property type="match status" value="1"/>
</dbReference>
<comment type="subcellular location">
    <subcellularLocation>
        <location evidence="1">Cell membrane</location>
        <topology evidence="1">Lipid-anchor</topology>
        <orientation evidence="1">Cytoplasmic side</orientation>
    </subcellularLocation>
</comment>
<dbReference type="InterPro" id="IPR005225">
    <property type="entry name" value="Small_GTP-bd"/>
</dbReference>
<dbReference type="PRINTS" id="PR00449">
    <property type="entry name" value="RASTRNSFRMNG"/>
</dbReference>
<dbReference type="GO" id="GO:0003924">
    <property type="term" value="F:GTPase activity"/>
    <property type="evidence" value="ECO:0007669"/>
    <property type="project" value="InterPro"/>
</dbReference>
<evidence type="ECO:0000313" key="14">
    <source>
        <dbReference type="Proteomes" id="UP001154282"/>
    </source>
</evidence>
<evidence type="ECO:0000256" key="9">
    <source>
        <dbReference type="ARBA" id="ARBA00023288"/>
    </source>
</evidence>
<evidence type="ECO:0000256" key="7">
    <source>
        <dbReference type="ARBA" id="ARBA00023134"/>
    </source>
</evidence>
<dbReference type="PROSITE" id="PS51421">
    <property type="entry name" value="RAS"/>
    <property type="match status" value="1"/>
</dbReference>
<keyword evidence="9" id="KW-0449">Lipoprotein</keyword>
<evidence type="ECO:0000256" key="2">
    <source>
        <dbReference type="ARBA" id="ARBA00006270"/>
    </source>
</evidence>
<dbReference type="PROSITE" id="PS51420">
    <property type="entry name" value="RHO"/>
    <property type="match status" value="1"/>
</dbReference>
<dbReference type="PROSITE" id="PS51419">
    <property type="entry name" value="RAB"/>
    <property type="match status" value="1"/>
</dbReference>
<proteinExistence type="inferred from homology"/>
<dbReference type="CDD" id="cd01862">
    <property type="entry name" value="Rab7"/>
    <property type="match status" value="1"/>
</dbReference>
<evidence type="ECO:0000256" key="11">
    <source>
        <dbReference type="ARBA" id="ARBA00025673"/>
    </source>
</evidence>
<dbReference type="Proteomes" id="UP001154282">
    <property type="component" value="Unassembled WGS sequence"/>
</dbReference>
<name>A0AAV0GW74_9ROSI</name>
<keyword evidence="4" id="KW-0488">Methylation</keyword>
<sequence>MPSRRRTLLKVIILGDSGVGKTSLMNQYVNKKFSNQYKATIGADFLTKEVQFEDRLFTLQSNTQCTPFFWQIWDTAGQERFQSLGVAFYRGADCCVLVYDVNSMKSFDNLNNWREEFLIQASPSDPENFPFVVLGNKIDVDGGNSRVVSEKKARAWCASKGNIPYFETSAKEGINVEEAFQVIAKDALKSGEEEEIYLPDTIDVGSSSQPRSSGCEC</sequence>
<dbReference type="EMBL" id="CAMGYJ010000002">
    <property type="protein sequence ID" value="CAI0377260.1"/>
    <property type="molecule type" value="Genomic_DNA"/>
</dbReference>
<comment type="similarity">
    <text evidence="2">Belongs to the small GTPase superfamily. Rab family.</text>
</comment>
<evidence type="ECO:0000256" key="10">
    <source>
        <dbReference type="ARBA" id="ARBA00023289"/>
    </source>
</evidence>
<dbReference type="GO" id="GO:0015031">
    <property type="term" value="P:protein transport"/>
    <property type="evidence" value="ECO:0007669"/>
    <property type="project" value="UniProtKB-KW"/>
</dbReference>
<evidence type="ECO:0000256" key="5">
    <source>
        <dbReference type="ARBA" id="ARBA00022741"/>
    </source>
</evidence>
<keyword evidence="14" id="KW-1185">Reference proteome</keyword>
<evidence type="ECO:0000313" key="13">
    <source>
        <dbReference type="EMBL" id="CAI0377260.1"/>
    </source>
</evidence>
<dbReference type="SUPFAM" id="SSF52540">
    <property type="entry name" value="P-loop containing nucleoside triphosphate hydrolases"/>
    <property type="match status" value="1"/>
</dbReference>
<keyword evidence="5" id="KW-0547">Nucleotide-binding</keyword>
<evidence type="ECO:0000256" key="1">
    <source>
        <dbReference type="ARBA" id="ARBA00004342"/>
    </source>
</evidence>
<dbReference type="SMART" id="SM00175">
    <property type="entry name" value="RAB"/>
    <property type="match status" value="1"/>
</dbReference>